<sequence length="302" mass="32467">MGCDKNRHQIDDNFQESRSGNTILQSPRVKTGTSSCRVSDQPRESRDETERSSSFVTGSIVEDIGDWRCTTEDAIARRRAELRRLQAKRTVAASGSTDGTTNTIISATTYTTNAAAAAANTTIASNVTPTTGGGPPSPPMRSAGVQRHHSDLFPTVPKSPSPQVTRQTLLDVMRKNENSFQIGTSLPATKSSTAAQERSIIRDWCCFSAASKQASNTPTGRPPSDTTSSTSDIPFSRTAEPAQARKVREASHPHQEANSPISLPIPSSTKREKKIKMMPNAVADAQPDVPSNRDEPPTPPLA</sequence>
<evidence type="ECO:0000313" key="3">
    <source>
        <dbReference type="Proteomes" id="UP000693970"/>
    </source>
</evidence>
<feature type="compositionally biased region" description="Basic and acidic residues" evidence="1">
    <location>
        <begin position="40"/>
        <end position="51"/>
    </location>
</feature>
<dbReference type="Proteomes" id="UP000693970">
    <property type="component" value="Unassembled WGS sequence"/>
</dbReference>
<organism evidence="2 3">
    <name type="scientific">Nitzschia inconspicua</name>
    <dbReference type="NCBI Taxonomy" id="303405"/>
    <lineage>
        <taxon>Eukaryota</taxon>
        <taxon>Sar</taxon>
        <taxon>Stramenopiles</taxon>
        <taxon>Ochrophyta</taxon>
        <taxon>Bacillariophyta</taxon>
        <taxon>Bacillariophyceae</taxon>
        <taxon>Bacillariophycidae</taxon>
        <taxon>Bacillariales</taxon>
        <taxon>Bacillariaceae</taxon>
        <taxon>Nitzschia</taxon>
    </lineage>
</organism>
<feature type="compositionally biased region" description="Basic and acidic residues" evidence="1">
    <location>
        <begin position="1"/>
        <end position="11"/>
    </location>
</feature>
<reference evidence="2" key="1">
    <citation type="journal article" date="2021" name="Sci. Rep.">
        <title>Diploid genomic architecture of Nitzschia inconspicua, an elite biomass production diatom.</title>
        <authorList>
            <person name="Oliver A."/>
            <person name="Podell S."/>
            <person name="Pinowska A."/>
            <person name="Traller J.C."/>
            <person name="Smith S.R."/>
            <person name="McClure R."/>
            <person name="Beliaev A."/>
            <person name="Bohutskyi P."/>
            <person name="Hill E.A."/>
            <person name="Rabines A."/>
            <person name="Zheng H."/>
            <person name="Allen L.Z."/>
            <person name="Kuo A."/>
            <person name="Grigoriev I.V."/>
            <person name="Allen A.E."/>
            <person name="Hazlebeck D."/>
            <person name="Allen E.E."/>
        </authorList>
    </citation>
    <scope>NUCLEOTIDE SEQUENCE</scope>
    <source>
        <strain evidence="2">Hildebrandi</strain>
    </source>
</reference>
<feature type="region of interest" description="Disordered" evidence="1">
    <location>
        <begin position="212"/>
        <end position="302"/>
    </location>
</feature>
<dbReference type="EMBL" id="JAGRRH010000018">
    <property type="protein sequence ID" value="KAG7351612.1"/>
    <property type="molecule type" value="Genomic_DNA"/>
</dbReference>
<feature type="compositionally biased region" description="Basic and acidic residues" evidence="1">
    <location>
        <begin position="246"/>
        <end position="255"/>
    </location>
</feature>
<name>A0A9K3PLA6_9STRA</name>
<reference evidence="2" key="2">
    <citation type="submission" date="2021-04" db="EMBL/GenBank/DDBJ databases">
        <authorList>
            <person name="Podell S."/>
        </authorList>
    </citation>
    <scope>NUCLEOTIDE SEQUENCE</scope>
    <source>
        <strain evidence="2">Hildebrandi</strain>
    </source>
</reference>
<comment type="caution">
    <text evidence="2">The sequence shown here is derived from an EMBL/GenBank/DDBJ whole genome shotgun (WGS) entry which is preliminary data.</text>
</comment>
<evidence type="ECO:0000313" key="2">
    <source>
        <dbReference type="EMBL" id="KAG7351612.1"/>
    </source>
</evidence>
<proteinExistence type="predicted"/>
<feature type="compositionally biased region" description="Polar residues" evidence="1">
    <location>
        <begin position="16"/>
        <end position="25"/>
    </location>
</feature>
<protein>
    <submittedName>
        <fullName evidence="2">Uncharacterized protein</fullName>
    </submittedName>
</protein>
<keyword evidence="3" id="KW-1185">Reference proteome</keyword>
<feature type="region of interest" description="Disordered" evidence="1">
    <location>
        <begin position="126"/>
        <end position="145"/>
    </location>
</feature>
<accession>A0A9K3PLA6</accession>
<feature type="region of interest" description="Disordered" evidence="1">
    <location>
        <begin position="1"/>
        <end position="57"/>
    </location>
</feature>
<dbReference type="AlphaFoldDB" id="A0A9K3PLA6"/>
<evidence type="ECO:0000256" key="1">
    <source>
        <dbReference type="SAM" id="MobiDB-lite"/>
    </source>
</evidence>
<gene>
    <name evidence="2" type="ORF">IV203_010972</name>
</gene>
<feature type="compositionally biased region" description="Polar residues" evidence="1">
    <location>
        <begin position="256"/>
        <end position="268"/>
    </location>
</feature>
<feature type="compositionally biased region" description="Low complexity" evidence="1">
    <location>
        <begin position="217"/>
        <end position="236"/>
    </location>
</feature>